<accession>A0A2V0NUC0</accession>
<keyword evidence="1" id="KW-0969">Cilium</keyword>
<protein>
    <submittedName>
        <fullName evidence="1">Flagellar associated protein</fullName>
    </submittedName>
</protein>
<reference evidence="1 2" key="1">
    <citation type="journal article" date="2018" name="Sci. Rep.">
        <title>Raphidocelis subcapitata (=Pseudokirchneriella subcapitata) provides an insight into genome evolution and environmental adaptations in the Sphaeropleales.</title>
        <authorList>
            <person name="Suzuki S."/>
            <person name="Yamaguchi H."/>
            <person name="Nakajima N."/>
            <person name="Kawachi M."/>
        </authorList>
    </citation>
    <scope>NUCLEOTIDE SEQUENCE [LARGE SCALE GENOMIC DNA]</scope>
    <source>
        <strain evidence="1 2">NIES-35</strain>
    </source>
</reference>
<dbReference type="OrthoDB" id="58550at2759"/>
<dbReference type="EMBL" id="BDRX01000008">
    <property type="protein sequence ID" value="GBF89160.1"/>
    <property type="molecule type" value="Genomic_DNA"/>
</dbReference>
<dbReference type="Proteomes" id="UP000247498">
    <property type="component" value="Unassembled WGS sequence"/>
</dbReference>
<dbReference type="InParanoid" id="A0A2V0NUC0"/>
<gene>
    <name evidence="1" type="ORF">Rsub_01877</name>
</gene>
<evidence type="ECO:0000313" key="2">
    <source>
        <dbReference type="Proteomes" id="UP000247498"/>
    </source>
</evidence>
<evidence type="ECO:0000313" key="1">
    <source>
        <dbReference type="EMBL" id="GBF89160.1"/>
    </source>
</evidence>
<keyword evidence="1" id="KW-0966">Cell projection</keyword>
<organism evidence="1 2">
    <name type="scientific">Raphidocelis subcapitata</name>
    <dbReference type="NCBI Taxonomy" id="307507"/>
    <lineage>
        <taxon>Eukaryota</taxon>
        <taxon>Viridiplantae</taxon>
        <taxon>Chlorophyta</taxon>
        <taxon>core chlorophytes</taxon>
        <taxon>Chlorophyceae</taxon>
        <taxon>CS clade</taxon>
        <taxon>Sphaeropleales</taxon>
        <taxon>Selenastraceae</taxon>
        <taxon>Raphidocelis</taxon>
    </lineage>
</organism>
<sequence length="157" mass="18165">MAAPLQPQLAQPDSRAPLAKTVANERNQQQLNLIANNIGGTADQLKRHLAKVDAELKADLKGRKEFEDYLTKLKIQRADLAARIDRNKAWIAKFERNSDNGAFEEQYKRLLDEIQSIYEGAKEFHQKGIELLIRDFRYHVAYKRWNDNFSAVPFKPK</sequence>
<name>A0A2V0NUC0_9CHLO</name>
<comment type="caution">
    <text evidence="1">The sequence shown here is derived from an EMBL/GenBank/DDBJ whole genome shotgun (WGS) entry which is preliminary data.</text>
</comment>
<keyword evidence="2" id="KW-1185">Reference proteome</keyword>
<dbReference type="AlphaFoldDB" id="A0A2V0NUC0"/>
<proteinExistence type="predicted"/>
<keyword evidence="1" id="KW-0282">Flagellum</keyword>